<evidence type="ECO:0000313" key="2">
    <source>
        <dbReference type="EMBL" id="JAP16443.1"/>
    </source>
</evidence>
<organism evidence="2">
    <name type="scientific">Solanum chacoense</name>
    <name type="common">Chaco potato</name>
    <dbReference type="NCBI Taxonomy" id="4108"/>
    <lineage>
        <taxon>Eukaryota</taxon>
        <taxon>Viridiplantae</taxon>
        <taxon>Streptophyta</taxon>
        <taxon>Embryophyta</taxon>
        <taxon>Tracheophyta</taxon>
        <taxon>Spermatophyta</taxon>
        <taxon>Magnoliopsida</taxon>
        <taxon>eudicotyledons</taxon>
        <taxon>Gunneridae</taxon>
        <taxon>Pentapetalae</taxon>
        <taxon>asterids</taxon>
        <taxon>lamiids</taxon>
        <taxon>Solanales</taxon>
        <taxon>Solanaceae</taxon>
        <taxon>Solanoideae</taxon>
        <taxon>Solaneae</taxon>
        <taxon>Solanum</taxon>
    </lineage>
</organism>
<name>A0A0V0HAE2_SOLCH</name>
<accession>A0A0V0HAE2</accession>
<keyword evidence="1" id="KW-0732">Signal</keyword>
<protein>
    <submittedName>
        <fullName evidence="2">Putative ovule protein</fullName>
    </submittedName>
</protein>
<feature type="signal peptide" evidence="1">
    <location>
        <begin position="1"/>
        <end position="19"/>
    </location>
</feature>
<dbReference type="EMBL" id="GEDG01023822">
    <property type="protein sequence ID" value="JAP16443.1"/>
    <property type="molecule type" value="Transcribed_RNA"/>
</dbReference>
<sequence>MINCQTICCCLVIFHPLFCNFPANFGQNGYMQTKIDFGSGGQWLVQCFQDPISSVQILHVRRKIGRTHKDRLKITAQGKRLIYQIVITKLILKFR</sequence>
<dbReference type="AlphaFoldDB" id="A0A0V0HAE2"/>
<evidence type="ECO:0000256" key="1">
    <source>
        <dbReference type="SAM" id="SignalP"/>
    </source>
</evidence>
<feature type="chain" id="PRO_5006865746" evidence="1">
    <location>
        <begin position="20"/>
        <end position="95"/>
    </location>
</feature>
<proteinExistence type="predicted"/>
<reference evidence="2" key="1">
    <citation type="submission" date="2015-12" db="EMBL/GenBank/DDBJ databases">
        <title>Gene expression during late stages of embryo sac development: a critical building block for successful pollen-pistil interactions.</title>
        <authorList>
            <person name="Liu Y."/>
            <person name="Joly V."/>
            <person name="Sabar M."/>
            <person name="Matton D.P."/>
        </authorList>
    </citation>
    <scope>NUCLEOTIDE SEQUENCE</scope>
</reference>